<dbReference type="AlphaFoldDB" id="A0A2P8HWM4"/>
<evidence type="ECO:0000256" key="2">
    <source>
        <dbReference type="ARBA" id="ARBA00022448"/>
    </source>
</evidence>
<dbReference type="EMBL" id="PYAV01000003">
    <property type="protein sequence ID" value="PSL50633.1"/>
    <property type="molecule type" value="Genomic_DNA"/>
</dbReference>
<accession>A0A2P8HWM4</accession>
<keyword evidence="3 9" id="KW-1003">Cell membrane</keyword>
<dbReference type="GO" id="GO:0033281">
    <property type="term" value="C:TAT protein transport complex"/>
    <property type="evidence" value="ECO:0007669"/>
    <property type="project" value="UniProtKB-UniRule"/>
</dbReference>
<proteinExistence type="inferred from homology"/>
<evidence type="ECO:0000313" key="11">
    <source>
        <dbReference type="EMBL" id="PSL50633.1"/>
    </source>
</evidence>
<evidence type="ECO:0000256" key="7">
    <source>
        <dbReference type="ARBA" id="ARBA00023010"/>
    </source>
</evidence>
<evidence type="ECO:0000256" key="9">
    <source>
        <dbReference type="HAMAP-Rule" id="MF_00236"/>
    </source>
</evidence>
<evidence type="ECO:0000256" key="6">
    <source>
        <dbReference type="ARBA" id="ARBA00022989"/>
    </source>
</evidence>
<comment type="caution">
    <text evidence="11">The sequence shown here is derived from an EMBL/GenBank/DDBJ whole genome shotgun (WGS) entry which is preliminary data.</text>
</comment>
<dbReference type="PANTHER" id="PTHR42982:SF1">
    <property type="entry name" value="SEC-INDEPENDENT PROTEIN TRANSLOCASE PROTEIN TATA"/>
    <property type="match status" value="1"/>
</dbReference>
<keyword evidence="4 9" id="KW-0812">Transmembrane</keyword>
<dbReference type="PANTHER" id="PTHR42982">
    <property type="entry name" value="SEC-INDEPENDENT PROTEIN TRANSLOCASE PROTEIN TATA"/>
    <property type="match status" value="1"/>
</dbReference>
<comment type="subcellular location">
    <subcellularLocation>
        <location evidence="1 9">Cell membrane</location>
        <topology evidence="1 9">Single-pass membrane protein</topology>
    </subcellularLocation>
</comment>
<evidence type="ECO:0000256" key="10">
    <source>
        <dbReference type="SAM" id="MobiDB-lite"/>
    </source>
</evidence>
<keyword evidence="12" id="KW-1185">Reference proteome</keyword>
<keyword evidence="2 9" id="KW-0813">Transport</keyword>
<keyword evidence="8 9" id="KW-0472">Membrane</keyword>
<reference evidence="11 12" key="1">
    <citation type="submission" date="2018-03" db="EMBL/GenBank/DDBJ databases">
        <title>Genomic Encyclopedia of Type Strains, Phase III (KMG-III): the genomes of soil and plant-associated and newly described type strains.</title>
        <authorList>
            <person name="Whitman W."/>
        </authorList>
    </citation>
    <scope>NUCLEOTIDE SEQUENCE [LARGE SCALE GENOMIC DNA]</scope>
    <source>
        <strain evidence="11 12">CGMCC 1.07653</strain>
    </source>
</reference>
<name>A0A2P8HWM4_9BACI</name>
<keyword evidence="7 9" id="KW-0811">Translocation</keyword>
<dbReference type="GO" id="GO:0008320">
    <property type="term" value="F:protein transmembrane transporter activity"/>
    <property type="evidence" value="ECO:0007669"/>
    <property type="project" value="UniProtKB-UniRule"/>
</dbReference>
<dbReference type="InterPro" id="IPR003369">
    <property type="entry name" value="TatA/B/E"/>
</dbReference>
<keyword evidence="5 9" id="KW-0653">Protein transport</keyword>
<evidence type="ECO:0000256" key="5">
    <source>
        <dbReference type="ARBA" id="ARBA00022927"/>
    </source>
</evidence>
<dbReference type="OrthoDB" id="9800908at2"/>
<evidence type="ECO:0000313" key="12">
    <source>
        <dbReference type="Proteomes" id="UP000242310"/>
    </source>
</evidence>
<dbReference type="Proteomes" id="UP000242310">
    <property type="component" value="Unassembled WGS sequence"/>
</dbReference>
<comment type="subunit">
    <text evidence="9">Forms a complex with TatC.</text>
</comment>
<comment type="function">
    <text evidence="9">Part of the twin-arginine translocation (Tat) system that transports large folded proteins containing a characteristic twin-arginine motif in their signal peptide across membranes. TatA could form the protein-conducting channel of the Tat system.</text>
</comment>
<evidence type="ECO:0000256" key="8">
    <source>
        <dbReference type="ARBA" id="ARBA00023136"/>
    </source>
</evidence>
<keyword evidence="6 9" id="KW-1133">Transmembrane helix</keyword>
<comment type="similarity">
    <text evidence="9">Belongs to the TatA/E family.</text>
</comment>
<dbReference type="RefSeq" id="WP_106587947.1">
    <property type="nucleotide sequence ID" value="NZ_PYAV01000003.1"/>
</dbReference>
<dbReference type="HAMAP" id="MF_00236">
    <property type="entry name" value="TatA_E"/>
    <property type="match status" value="1"/>
</dbReference>
<evidence type="ECO:0000256" key="3">
    <source>
        <dbReference type="ARBA" id="ARBA00022475"/>
    </source>
</evidence>
<dbReference type="NCBIfam" id="TIGR01411">
    <property type="entry name" value="tatAE"/>
    <property type="match status" value="1"/>
</dbReference>
<dbReference type="Pfam" id="PF02416">
    <property type="entry name" value="TatA_B_E"/>
    <property type="match status" value="1"/>
</dbReference>
<dbReference type="InterPro" id="IPR006312">
    <property type="entry name" value="TatA/E"/>
</dbReference>
<protein>
    <recommendedName>
        <fullName evidence="9">Sec-independent protein translocase protein TatA</fullName>
    </recommendedName>
</protein>
<feature type="region of interest" description="Disordered" evidence="10">
    <location>
        <begin position="43"/>
        <end position="66"/>
    </location>
</feature>
<dbReference type="GO" id="GO:0043953">
    <property type="term" value="P:protein transport by the Tat complex"/>
    <property type="evidence" value="ECO:0007669"/>
    <property type="project" value="UniProtKB-UniRule"/>
</dbReference>
<evidence type="ECO:0000256" key="1">
    <source>
        <dbReference type="ARBA" id="ARBA00004162"/>
    </source>
</evidence>
<organism evidence="11 12">
    <name type="scientific">Salsuginibacillus halophilus</name>
    <dbReference type="NCBI Taxonomy" id="517424"/>
    <lineage>
        <taxon>Bacteria</taxon>
        <taxon>Bacillati</taxon>
        <taxon>Bacillota</taxon>
        <taxon>Bacilli</taxon>
        <taxon>Bacillales</taxon>
        <taxon>Bacillaceae</taxon>
        <taxon>Salsuginibacillus</taxon>
    </lineage>
</organism>
<dbReference type="NCBIfam" id="NF011430">
    <property type="entry name" value="PRK14861.1"/>
    <property type="match status" value="1"/>
</dbReference>
<feature type="compositionally biased region" description="Basic and acidic residues" evidence="10">
    <location>
        <begin position="54"/>
        <end position="66"/>
    </location>
</feature>
<dbReference type="Gene3D" id="1.20.5.3310">
    <property type="match status" value="1"/>
</dbReference>
<sequence>MLTNIGVPTLILILALALLLFGPKKLPEIGSAFGQTLAEFKRSTKQLMDEEQETEHPAENTGEDRS</sequence>
<gene>
    <name evidence="9" type="primary">tatA</name>
    <name evidence="11" type="ORF">B0H94_103246</name>
</gene>
<evidence type="ECO:0000256" key="4">
    <source>
        <dbReference type="ARBA" id="ARBA00022692"/>
    </source>
</evidence>